<dbReference type="PANTHER" id="PTHR47331">
    <property type="entry name" value="PHD-TYPE DOMAIN-CONTAINING PROTEIN"/>
    <property type="match status" value="1"/>
</dbReference>
<feature type="coiled-coil region" evidence="3">
    <location>
        <begin position="886"/>
        <end position="913"/>
    </location>
</feature>
<evidence type="ECO:0000256" key="1">
    <source>
        <dbReference type="ARBA" id="ARBA00010879"/>
    </source>
</evidence>
<feature type="compositionally biased region" description="Pro residues" evidence="4">
    <location>
        <begin position="201"/>
        <end position="213"/>
    </location>
</feature>
<feature type="compositionally biased region" description="Polar residues" evidence="4">
    <location>
        <begin position="291"/>
        <end position="302"/>
    </location>
</feature>
<gene>
    <name evidence="6" type="ORF">M9458_054860</name>
</gene>
<evidence type="ECO:0000256" key="4">
    <source>
        <dbReference type="SAM" id="MobiDB-lite"/>
    </source>
</evidence>
<comment type="caution">
    <text evidence="6">The sequence shown here is derived from an EMBL/GenBank/DDBJ whole genome shotgun (WGS) entry which is preliminary data.</text>
</comment>
<feature type="compositionally biased region" description="Low complexity" evidence="4">
    <location>
        <begin position="267"/>
        <end position="282"/>
    </location>
</feature>
<feature type="region of interest" description="Disordered" evidence="4">
    <location>
        <begin position="267"/>
        <end position="302"/>
    </location>
</feature>
<feature type="domain" description="CCHC-type" evidence="5">
    <location>
        <begin position="550"/>
        <end position="566"/>
    </location>
</feature>
<dbReference type="Gene3D" id="3.30.70.270">
    <property type="match status" value="1"/>
</dbReference>
<dbReference type="InterPro" id="IPR043502">
    <property type="entry name" value="DNA/RNA_pol_sf"/>
</dbReference>
<feature type="compositionally biased region" description="Polar residues" evidence="4">
    <location>
        <begin position="526"/>
        <end position="536"/>
    </location>
</feature>
<dbReference type="GO" id="GO:0004523">
    <property type="term" value="F:RNA-DNA hybrid ribonuclease activity"/>
    <property type="evidence" value="ECO:0007669"/>
    <property type="project" value="UniProtKB-EC"/>
</dbReference>
<sequence length="1375" mass="155137">MSEDQNAEYQVQGARPRRTVRQPTYLQDFEVQYAGLPRANVLLPQSTPQPHGPDDVQQYDDYRDPRMAHPQASSIHHEQREEAVGSPDSLESSHLALEPWYLTTEHWSEREEPNLRRAARSLPPDVQSAVHDLEQENRRLLAAQLFMREEITRLMEIQKSMQEMLINQSQSQKSVPIPEPQVLPTPIPLPRVASRQSESPVPTPAPRAFPVPAPRRISTPRDLDSYAATVSYAQHGPPSVHPYANAFAADNVAGQISSSIVDTCRVTQETRQPTTTRTSVITTPPPLCYNQPHTTPANFPGTQANTARQEILYRGPQPTIPDFSRRDPSEFARLKLALTNLLPDEATELFKYQVLVDHLKLADARLIADSFLNSSTPYSDTLAALTERFGRPHQLALSKIATIMDASDVQSGDTVGFEHFALQIQALVGFLKTLGDEGDVELHCGSHVARLLSKLPPEQRASFRRHMSYEPGSVYTLLDLAKWLKFESWCQDPESFGGYKPQKDRARSRVDQQKETKAKTRHTTILHGSNEPSSSIPPVLTKSPGKSFAFCPYCDSKEHYLSQCPTFQSLTKPQVIDWIKTNNRCWKCGRTHRAAQCTLKKLCHLCNGKHLQILHEINIKPVNEGTCLVSSTSKRLYLDRPQGFSSVLLKVVRVTLKHLGLSLDTYAVLDDEDLTLRTIRQDITKLHGATVSFQISTPSQPGRSYNITGAFTAEQLSLTEHTYPVAELQQRYRHLRGLPLQPVRKACPLTLIGADHPHLITPIEPVRLGPPGGPAAVRTRLGWSLQGPATVFGDHVNSHQCLHIVVNPSMTELFRNVERLWQADVIPNRSEKSATRSKQDQEALDLLQVKTVRVMINGVNRYATPLLRKKDMPTLQAPMEAVLSNLRNTEKRLEKDSIKAAAYQQEMKKLETSGYVVKLLPESVNSQSESRFIPHHIVQHNGKNRVVFNCLFEFEGHNLNDYLLPGPALGLSLLGVLLRFREHPVAISGDIKGMFHQVHLLPDDRHLLRFIWRDLDRSRQPDIYEWQVLPFGTTCSPCCAIYAVQRHVIDHSTPADNIRTTVERNFYVDNCLKSLASSEEARQLVDELRTLFASGGFELRQWASNDPNVVDHLPTEARSTSTELWLSQERTDLPESALGLKWHCESDLLGYSTRPIKPGPCTLQHIYRVLATQYDPLGFILPFTTRGKILVQRLWDKQRDWDDPDLPAELLRIWSEWEAELPILASISLPRCVTSSGVDHSHNTQQINIFCDASEQAYGSVAYLRTEDDNGHIQLAFLLARSKVAPKRRLTIPRLELCAALNGAQLAKLLHTELTLQINTVTLWTDSTTVLAWLKSESCRFKVFVGTRIAEIQELTAKCTWRYVDSNRNPADDLT</sequence>
<feature type="domain" description="CCHC-type" evidence="5">
    <location>
        <begin position="584"/>
        <end position="599"/>
    </location>
</feature>
<feature type="region of interest" description="Disordered" evidence="4">
    <location>
        <begin position="192"/>
        <end position="217"/>
    </location>
</feature>
<protein>
    <recommendedName>
        <fullName evidence="2">ribonuclease H</fullName>
        <ecNumber evidence="2">3.1.26.4</ecNumber>
    </recommendedName>
</protein>
<feature type="compositionally biased region" description="Basic and acidic residues" evidence="4">
    <location>
        <begin position="501"/>
        <end position="518"/>
    </location>
</feature>
<dbReference type="EC" id="3.1.26.4" evidence="2"/>
<dbReference type="InterPro" id="IPR000477">
    <property type="entry name" value="RT_dom"/>
</dbReference>
<dbReference type="InterPro" id="IPR001878">
    <property type="entry name" value="Znf_CCHC"/>
</dbReference>
<name>A0ABD0ML65_CIRMR</name>
<dbReference type="Pfam" id="PF00078">
    <property type="entry name" value="RVT_1"/>
    <property type="match status" value="1"/>
</dbReference>
<feature type="region of interest" description="Disordered" evidence="4">
    <location>
        <begin position="497"/>
        <end position="538"/>
    </location>
</feature>
<evidence type="ECO:0000256" key="3">
    <source>
        <dbReference type="SAM" id="Coils"/>
    </source>
</evidence>
<accession>A0ABD0ML65</accession>
<dbReference type="InterPro" id="IPR043128">
    <property type="entry name" value="Rev_trsase/Diguanyl_cyclase"/>
</dbReference>
<organism evidence="6 7">
    <name type="scientific">Cirrhinus mrigala</name>
    <name type="common">Mrigala</name>
    <dbReference type="NCBI Taxonomy" id="683832"/>
    <lineage>
        <taxon>Eukaryota</taxon>
        <taxon>Metazoa</taxon>
        <taxon>Chordata</taxon>
        <taxon>Craniata</taxon>
        <taxon>Vertebrata</taxon>
        <taxon>Euteleostomi</taxon>
        <taxon>Actinopterygii</taxon>
        <taxon>Neopterygii</taxon>
        <taxon>Teleostei</taxon>
        <taxon>Ostariophysi</taxon>
        <taxon>Cypriniformes</taxon>
        <taxon>Cyprinidae</taxon>
        <taxon>Labeoninae</taxon>
        <taxon>Labeonini</taxon>
        <taxon>Cirrhinus</taxon>
    </lineage>
</organism>
<dbReference type="EMBL" id="JAMKFB020000322">
    <property type="protein sequence ID" value="KAL0149812.1"/>
    <property type="molecule type" value="Genomic_DNA"/>
</dbReference>
<dbReference type="Gene3D" id="3.10.10.10">
    <property type="entry name" value="HIV Type 1 Reverse Transcriptase, subunit A, domain 1"/>
    <property type="match status" value="1"/>
</dbReference>
<reference evidence="6 7" key="1">
    <citation type="submission" date="2024-05" db="EMBL/GenBank/DDBJ databases">
        <title>Genome sequencing and assembly of Indian major carp, Cirrhinus mrigala (Hamilton, 1822).</title>
        <authorList>
            <person name="Mohindra V."/>
            <person name="Chowdhury L.M."/>
            <person name="Lal K."/>
            <person name="Jena J.K."/>
        </authorList>
    </citation>
    <scope>NUCLEOTIDE SEQUENCE [LARGE SCALE GENOMIC DNA]</scope>
    <source>
        <strain evidence="6">CM1030</strain>
        <tissue evidence="6">Blood</tissue>
    </source>
</reference>
<evidence type="ECO:0000313" key="6">
    <source>
        <dbReference type="EMBL" id="KAL0149812.1"/>
    </source>
</evidence>
<feature type="region of interest" description="Disordered" evidence="4">
    <location>
        <begin position="1"/>
        <end position="23"/>
    </location>
</feature>
<evidence type="ECO:0000259" key="5">
    <source>
        <dbReference type="SMART" id="SM00343"/>
    </source>
</evidence>
<keyword evidence="3" id="KW-0175">Coiled coil</keyword>
<proteinExistence type="inferred from homology"/>
<dbReference type="Pfam" id="PF05380">
    <property type="entry name" value="Peptidase_A17"/>
    <property type="match status" value="1"/>
</dbReference>
<evidence type="ECO:0000256" key="2">
    <source>
        <dbReference type="ARBA" id="ARBA00012180"/>
    </source>
</evidence>
<feature type="region of interest" description="Disordered" evidence="4">
    <location>
        <begin position="40"/>
        <end position="91"/>
    </location>
</feature>
<evidence type="ECO:0000313" key="7">
    <source>
        <dbReference type="Proteomes" id="UP001529510"/>
    </source>
</evidence>
<dbReference type="CDD" id="cd01644">
    <property type="entry name" value="RT_pepA17"/>
    <property type="match status" value="1"/>
</dbReference>
<dbReference type="SMART" id="SM00343">
    <property type="entry name" value="ZnF_C2HC"/>
    <property type="match status" value="2"/>
</dbReference>
<dbReference type="PANTHER" id="PTHR47331:SF5">
    <property type="entry name" value="RIBONUCLEASE H"/>
    <property type="match status" value="1"/>
</dbReference>
<comment type="similarity">
    <text evidence="1">Belongs to the beta type-B retroviral polymerase family. HERV class-II K(HML-2) pol subfamily.</text>
</comment>
<dbReference type="SUPFAM" id="SSF56672">
    <property type="entry name" value="DNA/RNA polymerases"/>
    <property type="match status" value="1"/>
</dbReference>
<dbReference type="Proteomes" id="UP001529510">
    <property type="component" value="Unassembled WGS sequence"/>
</dbReference>
<keyword evidence="7" id="KW-1185">Reference proteome</keyword>
<dbReference type="InterPro" id="IPR008042">
    <property type="entry name" value="Retrotrans_Pao"/>
</dbReference>